<accession>A0ABT9RQB7</accession>
<organism evidence="1 2">
    <name type="scientific">Streptosporangium brasiliense</name>
    <dbReference type="NCBI Taxonomy" id="47480"/>
    <lineage>
        <taxon>Bacteria</taxon>
        <taxon>Bacillati</taxon>
        <taxon>Actinomycetota</taxon>
        <taxon>Actinomycetes</taxon>
        <taxon>Streptosporangiales</taxon>
        <taxon>Streptosporangiaceae</taxon>
        <taxon>Streptosporangium</taxon>
    </lineage>
</organism>
<name>A0ABT9RQB7_9ACTN</name>
<evidence type="ECO:0000313" key="1">
    <source>
        <dbReference type="EMBL" id="MDP9870485.1"/>
    </source>
</evidence>
<protein>
    <submittedName>
        <fullName evidence="1">Uncharacterized protein</fullName>
    </submittedName>
</protein>
<evidence type="ECO:0000313" key="2">
    <source>
        <dbReference type="Proteomes" id="UP001230426"/>
    </source>
</evidence>
<proteinExistence type="predicted"/>
<reference evidence="1 2" key="1">
    <citation type="submission" date="2023-07" db="EMBL/GenBank/DDBJ databases">
        <title>Sequencing the genomes of 1000 actinobacteria strains.</title>
        <authorList>
            <person name="Klenk H.-P."/>
        </authorList>
    </citation>
    <scope>NUCLEOTIDE SEQUENCE [LARGE SCALE GENOMIC DNA]</scope>
    <source>
        <strain evidence="1 2">DSM 44109</strain>
    </source>
</reference>
<feature type="non-terminal residue" evidence="1">
    <location>
        <position position="57"/>
    </location>
</feature>
<dbReference type="EMBL" id="JAUSRB010000005">
    <property type="protein sequence ID" value="MDP9870485.1"/>
    <property type="molecule type" value="Genomic_DNA"/>
</dbReference>
<keyword evidence="2" id="KW-1185">Reference proteome</keyword>
<dbReference type="Proteomes" id="UP001230426">
    <property type="component" value="Unassembled WGS sequence"/>
</dbReference>
<sequence length="57" mass="5913">MSDDHATTYSRASLARLAAIREAVDLADAARSLTDATADAGSRPGELVDQARVLVGL</sequence>
<comment type="caution">
    <text evidence="1">The sequence shown here is derived from an EMBL/GenBank/DDBJ whole genome shotgun (WGS) entry which is preliminary data.</text>
</comment>
<gene>
    <name evidence="1" type="ORF">J2S55_009823</name>
</gene>